<gene>
    <name evidence="1" type="ORF">H7J73_01155</name>
</gene>
<reference evidence="1 2" key="1">
    <citation type="journal article" date="2022" name="BMC Genomics">
        <title>Comparative genome analysis of mycobacteria focusing on tRNA and non-coding RNA.</title>
        <authorList>
            <person name="Behra P.R.K."/>
            <person name="Pettersson B.M.F."/>
            <person name="Ramesh M."/>
            <person name="Das S."/>
            <person name="Dasgupta S."/>
            <person name="Kirsebom L.A."/>
        </authorList>
    </citation>
    <scope>NUCLEOTIDE SEQUENCE [LARGE SCALE GENOMIC DNA]</scope>
    <source>
        <strain evidence="1 2">DSM 44078</strain>
    </source>
</reference>
<evidence type="ECO:0000313" key="1">
    <source>
        <dbReference type="EMBL" id="MCV7224655.1"/>
    </source>
</evidence>
<comment type="caution">
    <text evidence="1">The sequence shown here is derived from an EMBL/GenBank/DDBJ whole genome shotgun (WGS) entry which is preliminary data.</text>
</comment>
<dbReference type="RefSeq" id="WP_264065399.1">
    <property type="nucleotide sequence ID" value="NZ_JACKTY010000009.1"/>
</dbReference>
<name>A0ABT3C5G3_9MYCO</name>
<organism evidence="1 2">
    <name type="scientific">Mycolicibacterium komossense</name>
    <dbReference type="NCBI Taxonomy" id="1779"/>
    <lineage>
        <taxon>Bacteria</taxon>
        <taxon>Bacillati</taxon>
        <taxon>Actinomycetota</taxon>
        <taxon>Actinomycetes</taxon>
        <taxon>Mycobacteriales</taxon>
        <taxon>Mycobacteriaceae</taxon>
        <taxon>Mycolicibacterium</taxon>
    </lineage>
</organism>
<proteinExistence type="predicted"/>
<evidence type="ECO:0000313" key="2">
    <source>
        <dbReference type="Proteomes" id="UP001526201"/>
    </source>
</evidence>
<dbReference type="EMBL" id="JACKTY010000009">
    <property type="protein sequence ID" value="MCV7224655.1"/>
    <property type="molecule type" value="Genomic_DNA"/>
</dbReference>
<protein>
    <submittedName>
        <fullName evidence="1">Uncharacterized protein</fullName>
    </submittedName>
</protein>
<dbReference type="Proteomes" id="UP001526201">
    <property type="component" value="Unassembled WGS sequence"/>
</dbReference>
<keyword evidence="2" id="KW-1185">Reference proteome</keyword>
<accession>A0ABT3C5G3</accession>
<sequence length="61" mass="6562">MEFRLSPPLAERVYTYAKAQGLTLSQSGERLLDLALAEITGEADAHGCSHAQDGDRSTLEA</sequence>